<dbReference type="InterPro" id="IPR036249">
    <property type="entry name" value="Thioredoxin-like_sf"/>
</dbReference>
<dbReference type="PROSITE" id="PS51352">
    <property type="entry name" value="THIOREDOXIN_2"/>
    <property type="match status" value="2"/>
</dbReference>
<sequence>MSTKNQLRNILGPSVVNRAGESVDLCQYNANGKVIGLYFSAHWCSPCRAFTPVLVDFYNELKKSESGADLEIVFVSSDRDQSSFDEYFAEMPWLAVPFQERDRKAKLSKKFRVQGIPSLVLLDGISGKVIQAEARECLANDPQGKKFPWLPRPFRDVIGDTLIDNSGQQVATQSLSDKIKFIYFSAHWCPACKAFTPQLVELYKKLRGEGRKLECVFVSSDRSEDSCLAILLSQCRIPSLVVLDEEDQLVTKEGRAYVNEDPEGEDFPWFPTPLTELTGAAASKLNEDPCLILFTLGREEDEVMATDLLADVAEDHFQKGAQQSLFFYYALDDEFCDTVRQFARVTDTQLPQLLIVDIPEQTLYRHAAAAAAAVATPTPLTTAAVREFVEKYFAGMLAGEALLQ</sequence>
<dbReference type="PANTHER" id="PTHR46472">
    <property type="entry name" value="NUCLEOREDOXIN"/>
    <property type="match status" value="1"/>
</dbReference>
<dbReference type="RefSeq" id="XP_014673718.1">
    <property type="nucleotide sequence ID" value="XM_014818232.1"/>
</dbReference>
<dbReference type="InterPro" id="IPR017937">
    <property type="entry name" value="Thioredoxin_CS"/>
</dbReference>
<dbReference type="InterPro" id="IPR045870">
    <property type="entry name" value="TryX_NRX_thioredoxin_dom"/>
</dbReference>
<dbReference type="Proteomes" id="UP000695022">
    <property type="component" value="Unplaced"/>
</dbReference>
<evidence type="ECO:0000313" key="7">
    <source>
        <dbReference type="Proteomes" id="UP000695022"/>
    </source>
</evidence>
<dbReference type="CDD" id="cd03009">
    <property type="entry name" value="TryX_like_TryX_NRX"/>
    <property type="match status" value="1"/>
</dbReference>
<organism evidence="7 8">
    <name type="scientific">Priapulus caudatus</name>
    <name type="common">Priapulid worm</name>
    <dbReference type="NCBI Taxonomy" id="37621"/>
    <lineage>
        <taxon>Eukaryota</taxon>
        <taxon>Metazoa</taxon>
        <taxon>Ecdysozoa</taxon>
        <taxon>Scalidophora</taxon>
        <taxon>Priapulida</taxon>
        <taxon>Priapulimorpha</taxon>
        <taxon>Priapulimorphida</taxon>
        <taxon>Priapulidae</taxon>
        <taxon>Priapulus</taxon>
    </lineage>
</organism>
<dbReference type="Gene3D" id="3.40.30.10">
    <property type="entry name" value="Glutaredoxin"/>
    <property type="match status" value="3"/>
</dbReference>
<keyword evidence="7" id="KW-1185">Reference proteome</keyword>
<dbReference type="PANTHER" id="PTHR46472:SF1">
    <property type="entry name" value="NUCLEOREDOXIN"/>
    <property type="match status" value="1"/>
</dbReference>
<dbReference type="GeneID" id="106813976"/>
<name>A0ABM1ENE7_PRICU</name>
<evidence type="ECO:0000256" key="3">
    <source>
        <dbReference type="ARBA" id="ARBA00026178"/>
    </source>
</evidence>
<evidence type="ECO:0000256" key="5">
    <source>
        <dbReference type="ARBA" id="ARBA00047804"/>
    </source>
</evidence>
<evidence type="ECO:0000256" key="4">
    <source>
        <dbReference type="ARBA" id="ARBA00047388"/>
    </source>
</evidence>
<evidence type="ECO:0000256" key="1">
    <source>
        <dbReference type="ARBA" id="ARBA00012612"/>
    </source>
</evidence>
<evidence type="ECO:0000256" key="2">
    <source>
        <dbReference type="ARBA" id="ARBA00025782"/>
    </source>
</evidence>
<feature type="domain" description="Thioredoxin" evidence="6">
    <location>
        <begin position="1"/>
        <end position="135"/>
    </location>
</feature>
<reference evidence="8" key="1">
    <citation type="submission" date="2025-08" db="UniProtKB">
        <authorList>
            <consortium name="RefSeq"/>
        </authorList>
    </citation>
    <scope>IDENTIFICATION</scope>
</reference>
<comment type="catalytic activity">
    <reaction evidence="5">
        <text>[protein]-dithiol + NADP(+) = [protein]-disulfide + NADPH + H(+)</text>
        <dbReference type="Rhea" id="RHEA:18753"/>
        <dbReference type="Rhea" id="RHEA-COMP:10593"/>
        <dbReference type="Rhea" id="RHEA-COMP:10594"/>
        <dbReference type="ChEBI" id="CHEBI:15378"/>
        <dbReference type="ChEBI" id="CHEBI:29950"/>
        <dbReference type="ChEBI" id="CHEBI:50058"/>
        <dbReference type="ChEBI" id="CHEBI:57783"/>
        <dbReference type="ChEBI" id="CHEBI:58349"/>
        <dbReference type="EC" id="1.8.1.8"/>
    </reaction>
</comment>
<dbReference type="Pfam" id="PF13905">
    <property type="entry name" value="Thioredoxin_8"/>
    <property type="match status" value="2"/>
</dbReference>
<feature type="domain" description="Thioredoxin" evidence="6">
    <location>
        <begin position="151"/>
        <end position="286"/>
    </location>
</feature>
<dbReference type="EC" id="1.8.1.8" evidence="1"/>
<dbReference type="SUPFAM" id="SSF52833">
    <property type="entry name" value="Thioredoxin-like"/>
    <property type="match status" value="2"/>
</dbReference>
<evidence type="ECO:0000259" key="6">
    <source>
        <dbReference type="PROSITE" id="PS51352"/>
    </source>
</evidence>
<gene>
    <name evidence="8" type="primary">LOC106813976</name>
</gene>
<accession>A0ABM1ENE7</accession>
<comment type="catalytic activity">
    <reaction evidence="4">
        <text>[protein]-dithiol + NAD(+) = [protein]-disulfide + NADH + H(+)</text>
        <dbReference type="Rhea" id="RHEA:18749"/>
        <dbReference type="Rhea" id="RHEA-COMP:10593"/>
        <dbReference type="Rhea" id="RHEA-COMP:10594"/>
        <dbReference type="ChEBI" id="CHEBI:15378"/>
        <dbReference type="ChEBI" id="CHEBI:29950"/>
        <dbReference type="ChEBI" id="CHEBI:50058"/>
        <dbReference type="ChEBI" id="CHEBI:57540"/>
        <dbReference type="ChEBI" id="CHEBI:57945"/>
        <dbReference type="EC" id="1.8.1.8"/>
    </reaction>
</comment>
<dbReference type="InterPro" id="IPR013766">
    <property type="entry name" value="Thioredoxin_domain"/>
</dbReference>
<comment type="similarity">
    <text evidence="2">Belongs to the nucleoredoxin family.</text>
</comment>
<dbReference type="PROSITE" id="PS00194">
    <property type="entry name" value="THIOREDOXIN_1"/>
    <property type="match status" value="1"/>
</dbReference>
<evidence type="ECO:0000313" key="8">
    <source>
        <dbReference type="RefSeq" id="XP_014673718.1"/>
    </source>
</evidence>
<proteinExistence type="inferred from homology"/>
<dbReference type="InterPro" id="IPR012336">
    <property type="entry name" value="Thioredoxin-like_fold"/>
</dbReference>
<protein>
    <recommendedName>
        <fullName evidence="3">Nucleoredoxin</fullName>
        <ecNumber evidence="1">1.8.1.8</ecNumber>
    </recommendedName>
</protein>